<gene>
    <name evidence="7" type="primary">fliS</name>
    <name evidence="7" type="ORF">DRW41_14990</name>
</gene>
<evidence type="ECO:0000256" key="1">
    <source>
        <dbReference type="ARBA" id="ARBA00004514"/>
    </source>
</evidence>
<dbReference type="OrthoDB" id="1524959at2"/>
<evidence type="ECO:0000313" key="8">
    <source>
        <dbReference type="Proteomes" id="UP000257144"/>
    </source>
</evidence>
<evidence type="ECO:0000256" key="2">
    <source>
        <dbReference type="ARBA" id="ARBA00008787"/>
    </source>
</evidence>
<dbReference type="Gene3D" id="1.20.120.340">
    <property type="entry name" value="Flagellar protein FliS"/>
    <property type="match status" value="1"/>
</dbReference>
<keyword evidence="7" id="KW-0969">Cilium</keyword>
<keyword evidence="5" id="KW-0143">Chaperone</keyword>
<keyword evidence="4 6" id="KW-1005">Bacterial flagellum biogenesis</keyword>
<dbReference type="CDD" id="cd16098">
    <property type="entry name" value="FliS"/>
    <property type="match status" value="1"/>
</dbReference>
<dbReference type="InterPro" id="IPR036584">
    <property type="entry name" value="FliS_sf"/>
</dbReference>
<evidence type="ECO:0000256" key="4">
    <source>
        <dbReference type="ARBA" id="ARBA00022795"/>
    </source>
</evidence>
<dbReference type="SUPFAM" id="SSF101116">
    <property type="entry name" value="Flagellar export chaperone FliS"/>
    <property type="match status" value="1"/>
</dbReference>
<dbReference type="PIRSF" id="PIRSF039090">
    <property type="entry name" value="Flis"/>
    <property type="match status" value="1"/>
</dbReference>
<reference evidence="7 8" key="1">
    <citation type="submission" date="2018-07" db="EMBL/GenBank/DDBJ databases">
        <title>Bacillus sp. YLB-04 draft genome sequence.</title>
        <authorList>
            <person name="Yu L."/>
            <person name="Tang X."/>
        </authorList>
    </citation>
    <scope>NUCLEOTIDE SEQUENCE [LARGE SCALE GENOMIC DNA]</scope>
    <source>
        <strain evidence="7 8">YLB-04</strain>
    </source>
</reference>
<dbReference type="PANTHER" id="PTHR34773:SF1">
    <property type="entry name" value="FLAGELLAR SECRETION CHAPERONE FLIS"/>
    <property type="match status" value="1"/>
</dbReference>
<evidence type="ECO:0000256" key="5">
    <source>
        <dbReference type="ARBA" id="ARBA00023186"/>
    </source>
</evidence>
<dbReference type="GO" id="GO:0044780">
    <property type="term" value="P:bacterial-type flagellum assembly"/>
    <property type="evidence" value="ECO:0007669"/>
    <property type="project" value="InterPro"/>
</dbReference>
<protein>
    <recommendedName>
        <fullName evidence="6">Flagellar secretion chaperone FliS</fullName>
    </recommendedName>
</protein>
<dbReference type="GO" id="GO:0071973">
    <property type="term" value="P:bacterial-type flagellum-dependent cell motility"/>
    <property type="evidence" value="ECO:0007669"/>
    <property type="project" value="TreeGrafter"/>
</dbReference>
<dbReference type="AlphaFoldDB" id="A0A3D8GNZ9"/>
<accession>A0A3D8GNZ9</accession>
<dbReference type="EMBL" id="QNQT01000007">
    <property type="protein sequence ID" value="RDU35899.1"/>
    <property type="molecule type" value="Genomic_DNA"/>
</dbReference>
<proteinExistence type="inferred from homology"/>
<dbReference type="InterPro" id="IPR003713">
    <property type="entry name" value="FliS"/>
</dbReference>
<keyword evidence="8" id="KW-1185">Reference proteome</keyword>
<keyword evidence="7" id="KW-0966">Cell projection</keyword>
<dbReference type="Pfam" id="PF02561">
    <property type="entry name" value="FliS"/>
    <property type="match status" value="1"/>
</dbReference>
<sequence>MIGGNSVNPSEIYQRNQVTTARPEELTLMLYNGGIKFLQQAKAAIDKKDIAKAHSHITRVQDIVTELMVTLNMDYEISKTILPLYEYMKRRLIEANMAKDSEILNEIEGMFQELRTTWAQAMKQAKSV</sequence>
<comment type="subcellular location">
    <subcellularLocation>
        <location evidence="1 6">Cytoplasm</location>
        <location evidence="1 6">Cytosol</location>
    </subcellularLocation>
</comment>
<keyword evidence="3 6" id="KW-0963">Cytoplasm</keyword>
<dbReference type="GO" id="GO:0005829">
    <property type="term" value="C:cytosol"/>
    <property type="evidence" value="ECO:0007669"/>
    <property type="project" value="UniProtKB-SubCell"/>
</dbReference>
<dbReference type="Proteomes" id="UP000257144">
    <property type="component" value="Unassembled WGS sequence"/>
</dbReference>
<comment type="similarity">
    <text evidence="2 6">Belongs to the FliS family.</text>
</comment>
<dbReference type="NCBIfam" id="TIGR00208">
    <property type="entry name" value="fliS"/>
    <property type="match status" value="1"/>
</dbReference>
<name>A0A3D8GNZ9_9BACI</name>
<evidence type="ECO:0000256" key="6">
    <source>
        <dbReference type="PIRNR" id="PIRNR039090"/>
    </source>
</evidence>
<keyword evidence="7" id="KW-0282">Flagellum</keyword>
<evidence type="ECO:0000256" key="3">
    <source>
        <dbReference type="ARBA" id="ARBA00022490"/>
    </source>
</evidence>
<organism evidence="7 8">
    <name type="scientific">Neobacillus piezotolerans</name>
    <dbReference type="NCBI Taxonomy" id="2259171"/>
    <lineage>
        <taxon>Bacteria</taxon>
        <taxon>Bacillati</taxon>
        <taxon>Bacillota</taxon>
        <taxon>Bacilli</taxon>
        <taxon>Bacillales</taxon>
        <taxon>Bacillaceae</taxon>
        <taxon>Neobacillus</taxon>
    </lineage>
</organism>
<comment type="caution">
    <text evidence="7">The sequence shown here is derived from an EMBL/GenBank/DDBJ whole genome shotgun (WGS) entry which is preliminary data.</text>
</comment>
<evidence type="ECO:0000313" key="7">
    <source>
        <dbReference type="EMBL" id="RDU35899.1"/>
    </source>
</evidence>
<dbReference type="PANTHER" id="PTHR34773">
    <property type="entry name" value="FLAGELLAR SECRETION CHAPERONE FLIS"/>
    <property type="match status" value="1"/>
</dbReference>